<dbReference type="Proteomes" id="UP000594454">
    <property type="component" value="Chromosome 1"/>
</dbReference>
<feature type="signal peptide" evidence="3">
    <location>
        <begin position="1"/>
        <end position="17"/>
    </location>
</feature>
<dbReference type="Pfam" id="PF00379">
    <property type="entry name" value="Chitin_bind_4"/>
    <property type="match status" value="1"/>
</dbReference>
<protein>
    <submittedName>
        <fullName evidence="4">Uncharacterized protein</fullName>
    </submittedName>
</protein>
<dbReference type="OMA" id="AEHPYQP"/>
<dbReference type="EMBL" id="LR899009">
    <property type="protein sequence ID" value="CAD7076720.1"/>
    <property type="molecule type" value="Genomic_DNA"/>
</dbReference>
<dbReference type="AlphaFoldDB" id="A0A7R8U9M4"/>
<keyword evidence="5" id="KW-1185">Reference proteome</keyword>
<organism evidence="4 5">
    <name type="scientific">Hermetia illucens</name>
    <name type="common">Black soldier fly</name>
    <dbReference type="NCBI Taxonomy" id="343691"/>
    <lineage>
        <taxon>Eukaryota</taxon>
        <taxon>Metazoa</taxon>
        <taxon>Ecdysozoa</taxon>
        <taxon>Arthropoda</taxon>
        <taxon>Hexapoda</taxon>
        <taxon>Insecta</taxon>
        <taxon>Pterygota</taxon>
        <taxon>Neoptera</taxon>
        <taxon>Endopterygota</taxon>
        <taxon>Diptera</taxon>
        <taxon>Brachycera</taxon>
        <taxon>Stratiomyomorpha</taxon>
        <taxon>Stratiomyidae</taxon>
        <taxon>Hermetiinae</taxon>
        <taxon>Hermetia</taxon>
    </lineage>
</organism>
<evidence type="ECO:0000313" key="5">
    <source>
        <dbReference type="Proteomes" id="UP000594454"/>
    </source>
</evidence>
<evidence type="ECO:0000256" key="3">
    <source>
        <dbReference type="SAM" id="SignalP"/>
    </source>
</evidence>
<accession>A0A7R8U9M4</accession>
<evidence type="ECO:0000313" key="4">
    <source>
        <dbReference type="EMBL" id="CAD7076720.1"/>
    </source>
</evidence>
<name>A0A7R8U9M4_HERIL</name>
<dbReference type="InterPro" id="IPR031311">
    <property type="entry name" value="CHIT_BIND_RR_consensus"/>
</dbReference>
<dbReference type="GO" id="GO:0008010">
    <property type="term" value="F:structural constituent of chitin-based larval cuticle"/>
    <property type="evidence" value="ECO:0007669"/>
    <property type="project" value="TreeGrafter"/>
</dbReference>
<dbReference type="PANTHER" id="PTHR10380:SF229">
    <property type="entry name" value="CUTICULAR PROTEIN 49AF, ISOFORM A"/>
    <property type="match status" value="1"/>
</dbReference>
<dbReference type="InterPro" id="IPR000618">
    <property type="entry name" value="Insect_cuticle"/>
</dbReference>
<sequence>MKVAILAIVLFVGVVAADVKEIKPPIPIVSQEGNVDYDGTFHYSYESGDGTKAVQDGALKVIDPEHAGEAVQGQFSYTGDDGQQYSIQYTADENGYQPQGAHIPTPPPVPEPIAKALAYLATAPPPKE</sequence>
<reference evidence="4 5" key="1">
    <citation type="submission" date="2020-11" db="EMBL/GenBank/DDBJ databases">
        <authorList>
            <person name="Wallbank WR R."/>
            <person name="Pardo Diaz C."/>
            <person name="Kozak K."/>
            <person name="Martin S."/>
            <person name="Jiggins C."/>
            <person name="Moest M."/>
            <person name="Warren A I."/>
            <person name="Generalovic N T."/>
            <person name="Byers J.R.P. K."/>
            <person name="Montejo-Kovacevich G."/>
            <person name="Yen C E."/>
        </authorList>
    </citation>
    <scope>NUCLEOTIDE SEQUENCE [LARGE SCALE GENOMIC DNA]</scope>
</reference>
<dbReference type="GO" id="GO:0062129">
    <property type="term" value="C:chitin-based extracellular matrix"/>
    <property type="evidence" value="ECO:0007669"/>
    <property type="project" value="TreeGrafter"/>
</dbReference>
<evidence type="ECO:0000256" key="1">
    <source>
        <dbReference type="ARBA" id="ARBA00022460"/>
    </source>
</evidence>
<keyword evidence="1 2" id="KW-0193">Cuticle</keyword>
<dbReference type="PROSITE" id="PS51155">
    <property type="entry name" value="CHIT_BIND_RR_2"/>
    <property type="match status" value="1"/>
</dbReference>
<gene>
    <name evidence="4" type="ORF">HERILL_LOCUS120</name>
</gene>
<dbReference type="InterPro" id="IPR050468">
    <property type="entry name" value="Cuticle_Struct_Prot"/>
</dbReference>
<dbReference type="PRINTS" id="PR00947">
    <property type="entry name" value="CUTICLE"/>
</dbReference>
<dbReference type="InParanoid" id="A0A7R8U9M4"/>
<dbReference type="PANTHER" id="PTHR10380">
    <property type="entry name" value="CUTICLE PROTEIN"/>
    <property type="match status" value="1"/>
</dbReference>
<proteinExistence type="predicted"/>
<evidence type="ECO:0000256" key="2">
    <source>
        <dbReference type="PROSITE-ProRule" id="PRU00497"/>
    </source>
</evidence>
<keyword evidence="3" id="KW-0732">Signal</keyword>
<dbReference type="OrthoDB" id="6379191at2759"/>
<dbReference type="PROSITE" id="PS00233">
    <property type="entry name" value="CHIT_BIND_RR_1"/>
    <property type="match status" value="1"/>
</dbReference>
<feature type="chain" id="PRO_5030961282" evidence="3">
    <location>
        <begin position="18"/>
        <end position="128"/>
    </location>
</feature>